<dbReference type="Proteomes" id="UP000469890">
    <property type="component" value="Unassembled WGS sequence"/>
</dbReference>
<gene>
    <name evidence="3" type="ORF">FB192DRAFT_1365788</name>
</gene>
<sequence length="533" mass="60055">MGNQASRSSSNTNRHSATIKDDPCLDNIRQWHTNNPDEPYKRQYPLPAIANDHNRIKPRKQSSPAAVISSINGARKPFSRFFPRSNHRNNSCFDNTSLSKSALVHKPALPNTATATTTATTTTTTTTSNTTHSNNITPNTTISNTNHSSSSASAATSSCSFNSTQPHYVHPLSPPSIHNEPCHQMLPYENESFSRPSMESSRRFNTRDSMSTNQLKLLLLQQQQQQCTYRLFGNRKYHHVDGSTYLLPCDDEEVDRLHLQHFMIRFAIQGNYLAPVSDVLRKGGRVLDIGCGPGSWSMEIAGEYPKSTVIGVDITPNYPREIKPANCAFYQCNILSTLPFEDGTFDYIFMRFMGQGVGSDEWSPLLKELLRVLKPQGWIEWIEADIEIHRPGPVTYEFNQKLISLMMEHNQDARIGSNLKSRLLEMDELTNISTTFVSCPGGQWAGKLGQLTMQSWKAYYQALRPLMCQYWGISPMEYNEKLKECWREADEYKTFENVHFSYAQKQAAPSPPAPSSIKAAHSTPSSIKGGKRN</sequence>
<dbReference type="PANTHER" id="PTHR43591:SF24">
    <property type="entry name" value="2-METHOXY-6-POLYPRENYL-1,4-BENZOQUINOL METHYLASE, MITOCHONDRIAL"/>
    <property type="match status" value="1"/>
</dbReference>
<dbReference type="Pfam" id="PF13649">
    <property type="entry name" value="Methyltransf_25"/>
    <property type="match status" value="1"/>
</dbReference>
<accession>A0A8H4BKD9</accession>
<keyword evidence="3" id="KW-0489">Methyltransferase</keyword>
<name>A0A8H4BKD9_MUCCL</name>
<dbReference type="AlphaFoldDB" id="A0A8H4BKD9"/>
<feature type="compositionally biased region" description="Low complexity" evidence="1">
    <location>
        <begin position="111"/>
        <end position="157"/>
    </location>
</feature>
<dbReference type="PANTHER" id="PTHR43591">
    <property type="entry name" value="METHYLTRANSFERASE"/>
    <property type="match status" value="1"/>
</dbReference>
<proteinExistence type="predicted"/>
<dbReference type="InterPro" id="IPR029063">
    <property type="entry name" value="SAM-dependent_MTases_sf"/>
</dbReference>
<evidence type="ECO:0000313" key="3">
    <source>
        <dbReference type="EMBL" id="KAF1802961.1"/>
    </source>
</evidence>
<keyword evidence="3" id="KW-0808">Transferase</keyword>
<dbReference type="GO" id="GO:0032259">
    <property type="term" value="P:methylation"/>
    <property type="evidence" value="ECO:0007669"/>
    <property type="project" value="UniProtKB-KW"/>
</dbReference>
<feature type="region of interest" description="Disordered" evidence="1">
    <location>
        <begin position="1"/>
        <end position="23"/>
    </location>
</feature>
<feature type="domain" description="Methyltransferase" evidence="2">
    <location>
        <begin position="286"/>
        <end position="377"/>
    </location>
</feature>
<dbReference type="GO" id="GO:0008168">
    <property type="term" value="F:methyltransferase activity"/>
    <property type="evidence" value="ECO:0007669"/>
    <property type="project" value="UniProtKB-KW"/>
</dbReference>
<dbReference type="CDD" id="cd02440">
    <property type="entry name" value="AdoMet_MTases"/>
    <property type="match status" value="1"/>
</dbReference>
<dbReference type="Gene3D" id="3.40.50.150">
    <property type="entry name" value="Vaccinia Virus protein VP39"/>
    <property type="match status" value="1"/>
</dbReference>
<feature type="region of interest" description="Disordered" evidence="1">
    <location>
        <begin position="505"/>
        <end position="533"/>
    </location>
</feature>
<dbReference type="SUPFAM" id="SSF53335">
    <property type="entry name" value="S-adenosyl-L-methionine-dependent methyltransferases"/>
    <property type="match status" value="1"/>
</dbReference>
<dbReference type="EMBL" id="JAAECE010000003">
    <property type="protein sequence ID" value="KAF1802961.1"/>
    <property type="molecule type" value="Genomic_DNA"/>
</dbReference>
<evidence type="ECO:0000256" key="1">
    <source>
        <dbReference type="SAM" id="MobiDB-lite"/>
    </source>
</evidence>
<evidence type="ECO:0000313" key="4">
    <source>
        <dbReference type="Proteomes" id="UP000469890"/>
    </source>
</evidence>
<comment type="caution">
    <text evidence="3">The sequence shown here is derived from an EMBL/GenBank/DDBJ whole genome shotgun (WGS) entry which is preliminary data.</text>
</comment>
<feature type="compositionally biased region" description="Polar residues" evidence="1">
    <location>
        <begin position="1"/>
        <end position="16"/>
    </location>
</feature>
<reference evidence="3 4" key="1">
    <citation type="submission" date="2019-09" db="EMBL/GenBank/DDBJ databases">
        <authorList>
            <consortium name="DOE Joint Genome Institute"/>
            <person name="Mondo S.J."/>
            <person name="Navarro-Mendoza M.I."/>
            <person name="Perez-Arques C."/>
            <person name="Panchal S."/>
            <person name="Nicolas F.E."/>
            <person name="Ganguly P."/>
            <person name="Pangilinan J."/>
            <person name="Grigoriev I."/>
            <person name="Heitman J."/>
            <person name="Sanya K."/>
            <person name="Garre V."/>
        </authorList>
    </citation>
    <scope>NUCLEOTIDE SEQUENCE [LARGE SCALE GENOMIC DNA]</scope>
    <source>
        <strain evidence="3 4">MU402</strain>
    </source>
</reference>
<dbReference type="InterPro" id="IPR041698">
    <property type="entry name" value="Methyltransf_25"/>
</dbReference>
<feature type="region of interest" description="Disordered" evidence="1">
    <location>
        <begin position="109"/>
        <end position="157"/>
    </location>
</feature>
<organism evidence="3 4">
    <name type="scientific">Mucor circinelloides f. lusitanicus</name>
    <name type="common">Mucor racemosus var. lusitanicus</name>
    <dbReference type="NCBI Taxonomy" id="29924"/>
    <lineage>
        <taxon>Eukaryota</taxon>
        <taxon>Fungi</taxon>
        <taxon>Fungi incertae sedis</taxon>
        <taxon>Mucoromycota</taxon>
        <taxon>Mucoromycotina</taxon>
        <taxon>Mucoromycetes</taxon>
        <taxon>Mucorales</taxon>
        <taxon>Mucorineae</taxon>
        <taxon>Mucoraceae</taxon>
        <taxon>Mucor</taxon>
    </lineage>
</organism>
<protein>
    <submittedName>
        <fullName evidence="3">S-adenosyl-L-methionine-dependent methyltransferase</fullName>
    </submittedName>
</protein>
<evidence type="ECO:0000259" key="2">
    <source>
        <dbReference type="Pfam" id="PF13649"/>
    </source>
</evidence>